<feature type="domain" description="NADP-dependent oxidoreductase" evidence="8">
    <location>
        <begin position="19"/>
        <end position="261"/>
    </location>
</feature>
<dbReference type="Pfam" id="PF00248">
    <property type="entry name" value="Aldo_ket_red"/>
    <property type="match status" value="1"/>
</dbReference>
<evidence type="ECO:0000256" key="7">
    <source>
        <dbReference type="PIRSR" id="PIRSR000097-3"/>
    </source>
</evidence>
<evidence type="ECO:0000256" key="3">
    <source>
        <dbReference type="ARBA" id="ARBA00023002"/>
    </source>
</evidence>
<feature type="site" description="Lowers pKa of active site Tyr" evidence="7">
    <location>
        <position position="77"/>
    </location>
</feature>
<dbReference type="Gene3D" id="3.20.20.100">
    <property type="entry name" value="NADP-dependent oxidoreductase domain"/>
    <property type="match status" value="1"/>
</dbReference>
<gene>
    <name evidence="9" type="ORF">H0A62_04620</name>
</gene>
<proteinExistence type="inferred from homology"/>
<accession>A0A853GRT0</accession>
<dbReference type="EMBL" id="JACCEV010000001">
    <property type="protein sequence ID" value="NYT84881.1"/>
    <property type="molecule type" value="Genomic_DNA"/>
</dbReference>
<evidence type="ECO:0000256" key="6">
    <source>
        <dbReference type="PIRSR" id="PIRSR000097-2"/>
    </source>
</evidence>
<dbReference type="PANTHER" id="PTHR43827">
    <property type="entry name" value="2,5-DIKETO-D-GLUCONIC ACID REDUCTASE"/>
    <property type="match status" value="1"/>
</dbReference>
<dbReference type="InterPro" id="IPR018170">
    <property type="entry name" value="Aldo/ket_reductase_CS"/>
</dbReference>
<keyword evidence="3" id="KW-0560">Oxidoreductase</keyword>
<feature type="binding site" evidence="6">
    <location>
        <position position="110"/>
    </location>
    <ligand>
        <name>substrate</name>
    </ligand>
</feature>
<comment type="similarity">
    <text evidence="1">Belongs to the aldo/keto reductase family.</text>
</comment>
<dbReference type="PIRSF" id="PIRSF000097">
    <property type="entry name" value="AKR"/>
    <property type="match status" value="1"/>
</dbReference>
<dbReference type="InterPro" id="IPR020471">
    <property type="entry name" value="AKR"/>
</dbReference>
<comment type="catalytic activity">
    <reaction evidence="4">
        <text>hydroxyacetone + NADP(+) = methylglyoxal + NADPH + H(+)</text>
        <dbReference type="Rhea" id="RHEA:27986"/>
        <dbReference type="ChEBI" id="CHEBI:15378"/>
        <dbReference type="ChEBI" id="CHEBI:17158"/>
        <dbReference type="ChEBI" id="CHEBI:27957"/>
        <dbReference type="ChEBI" id="CHEBI:57783"/>
        <dbReference type="ChEBI" id="CHEBI:58349"/>
    </reaction>
</comment>
<sequence>MSSNQNTVTFHDGNTAPQLGLGVWQVEDDIAASVLINALKIGYRSIDTAAAYGNETGVGKGIAQSGVKREELFIATKLWNDRHGHDISKVAFNESLEKLGLDYVDLYLIHWPVPQQGLFVEAWESMIQLHDEGLTKSIGVCNFNISHLQQLLDETGVLPVVNQIELHPYFQQEALRDFHAEHSIITEAWSPLGRGRLLEDPVLAGIAHKHSCSVAQVILRWHTQLGNMVIPKSVHTGRLTENLHVFDLQLDNEDMAAIAQLEQPDGRNGPDPETFYLP</sequence>
<feature type="active site" description="Proton donor" evidence="5">
    <location>
        <position position="52"/>
    </location>
</feature>
<keyword evidence="10" id="KW-1185">Reference proteome</keyword>
<evidence type="ECO:0000259" key="8">
    <source>
        <dbReference type="Pfam" id="PF00248"/>
    </source>
</evidence>
<reference evidence="9 10" key="1">
    <citation type="submission" date="2020-07" db="EMBL/GenBank/DDBJ databases">
        <title>Taxonomic revisions and descriptions of new bacterial species based on genomic comparisons in the high-G+C-content subgroup of the family Alcaligenaceae.</title>
        <authorList>
            <person name="Szabo A."/>
            <person name="Felfoldi T."/>
        </authorList>
    </citation>
    <scope>NUCLEOTIDE SEQUENCE [LARGE SCALE GENOMIC DNA]</scope>
    <source>
        <strain evidence="9 10">DSM 25667</strain>
    </source>
</reference>
<dbReference type="PANTHER" id="PTHR43827:SF3">
    <property type="entry name" value="NADP-DEPENDENT OXIDOREDUCTASE DOMAIN-CONTAINING PROTEIN"/>
    <property type="match status" value="1"/>
</dbReference>
<dbReference type="Proteomes" id="UP000554144">
    <property type="component" value="Unassembled WGS sequence"/>
</dbReference>
<dbReference type="PROSITE" id="PS00063">
    <property type="entry name" value="ALDOKETO_REDUCTASE_3"/>
    <property type="match status" value="1"/>
</dbReference>
<evidence type="ECO:0000256" key="2">
    <source>
        <dbReference type="ARBA" id="ARBA00022857"/>
    </source>
</evidence>
<protein>
    <submittedName>
        <fullName evidence="9">Aldo/keto reductase</fullName>
    </submittedName>
</protein>
<dbReference type="SUPFAM" id="SSF51430">
    <property type="entry name" value="NAD(P)-linked oxidoreductase"/>
    <property type="match status" value="1"/>
</dbReference>
<evidence type="ECO:0000256" key="1">
    <source>
        <dbReference type="ARBA" id="ARBA00007905"/>
    </source>
</evidence>
<dbReference type="AlphaFoldDB" id="A0A853GRT0"/>
<evidence type="ECO:0000313" key="10">
    <source>
        <dbReference type="Proteomes" id="UP000554144"/>
    </source>
</evidence>
<comment type="caution">
    <text evidence="9">The sequence shown here is derived from an EMBL/GenBank/DDBJ whole genome shotgun (WGS) entry which is preliminary data.</text>
</comment>
<dbReference type="OrthoDB" id="9804790at2"/>
<evidence type="ECO:0000313" key="9">
    <source>
        <dbReference type="EMBL" id="NYT84881.1"/>
    </source>
</evidence>
<dbReference type="GO" id="GO:0016616">
    <property type="term" value="F:oxidoreductase activity, acting on the CH-OH group of donors, NAD or NADP as acceptor"/>
    <property type="evidence" value="ECO:0007669"/>
    <property type="project" value="UniProtKB-ARBA"/>
</dbReference>
<organism evidence="9 10">
    <name type="scientific">Pollutimonas harenae</name>
    <dbReference type="NCBI Taxonomy" id="657015"/>
    <lineage>
        <taxon>Bacteria</taxon>
        <taxon>Pseudomonadati</taxon>
        <taxon>Pseudomonadota</taxon>
        <taxon>Betaproteobacteria</taxon>
        <taxon>Burkholderiales</taxon>
        <taxon>Alcaligenaceae</taxon>
        <taxon>Pollutimonas</taxon>
    </lineage>
</organism>
<dbReference type="PROSITE" id="PS00798">
    <property type="entry name" value="ALDOKETO_REDUCTASE_1"/>
    <property type="match status" value="1"/>
</dbReference>
<evidence type="ECO:0000256" key="5">
    <source>
        <dbReference type="PIRSR" id="PIRSR000097-1"/>
    </source>
</evidence>
<name>A0A853GRT0_9BURK</name>
<dbReference type="PRINTS" id="PR00069">
    <property type="entry name" value="ALDKETRDTASE"/>
</dbReference>
<dbReference type="InterPro" id="IPR036812">
    <property type="entry name" value="NAD(P)_OxRdtase_dom_sf"/>
</dbReference>
<dbReference type="PROSITE" id="PS00062">
    <property type="entry name" value="ALDOKETO_REDUCTASE_2"/>
    <property type="match status" value="1"/>
</dbReference>
<evidence type="ECO:0000256" key="4">
    <source>
        <dbReference type="ARBA" id="ARBA00049445"/>
    </source>
</evidence>
<keyword evidence="2" id="KW-0521">NADP</keyword>
<dbReference type="FunFam" id="3.20.20.100:FF:000002">
    <property type="entry name" value="2,5-diketo-D-gluconic acid reductase A"/>
    <property type="match status" value="1"/>
</dbReference>
<dbReference type="RefSeq" id="WP_130037787.1">
    <property type="nucleotide sequence ID" value="NZ_JACCEV010000001.1"/>
</dbReference>
<dbReference type="InterPro" id="IPR023210">
    <property type="entry name" value="NADP_OxRdtase_dom"/>
</dbReference>